<name>A0A3G8Y972_9DEIO</name>
<evidence type="ECO:0000313" key="1">
    <source>
        <dbReference type="EMBL" id="AZI41908.1"/>
    </source>
</evidence>
<dbReference type="RefSeq" id="WP_124867887.1">
    <property type="nucleotide sequence ID" value="NZ_CP034183.1"/>
</dbReference>
<proteinExistence type="predicted"/>
<gene>
    <name evidence="1" type="ORF">EHF33_03380</name>
</gene>
<sequence length="121" mass="13504">MSSPLPLQASLAVWRARALRYTSLYVLLAAALLGIRYATRETYPQLRDLRASILTLQTQRDHLELEVQTLTTGPRLLDWANARGMVPYAQAKKISSDIAALPALPALPPESTSFQISTRWK</sequence>
<reference evidence="1 2" key="1">
    <citation type="submission" date="2018-11" db="EMBL/GenBank/DDBJ databases">
        <title>Deinococcus shelandsis sp. nov., isolated from South Shetland Islands soil of Antarctica.</title>
        <authorList>
            <person name="Tian J."/>
        </authorList>
    </citation>
    <scope>NUCLEOTIDE SEQUENCE [LARGE SCALE GENOMIC DNA]</scope>
    <source>
        <strain evidence="1 2">S14-83T</strain>
    </source>
</reference>
<organism evidence="1 2">
    <name type="scientific">Deinococcus psychrotolerans</name>
    <dbReference type="NCBI Taxonomy" id="2489213"/>
    <lineage>
        <taxon>Bacteria</taxon>
        <taxon>Thermotogati</taxon>
        <taxon>Deinococcota</taxon>
        <taxon>Deinococci</taxon>
        <taxon>Deinococcales</taxon>
        <taxon>Deinococcaceae</taxon>
        <taxon>Deinococcus</taxon>
    </lineage>
</organism>
<dbReference type="Proteomes" id="UP000276417">
    <property type="component" value="Chromosome 1"/>
</dbReference>
<accession>A0A3G8Y972</accession>
<dbReference type="KEGG" id="dph:EHF33_03380"/>
<protein>
    <recommendedName>
        <fullName evidence="3">Cell division protein FtsL</fullName>
    </recommendedName>
</protein>
<evidence type="ECO:0000313" key="2">
    <source>
        <dbReference type="Proteomes" id="UP000276417"/>
    </source>
</evidence>
<evidence type="ECO:0008006" key="3">
    <source>
        <dbReference type="Google" id="ProtNLM"/>
    </source>
</evidence>
<keyword evidence="2" id="KW-1185">Reference proteome</keyword>
<dbReference type="EMBL" id="CP034183">
    <property type="protein sequence ID" value="AZI41908.1"/>
    <property type="molecule type" value="Genomic_DNA"/>
</dbReference>
<dbReference type="OrthoDB" id="69325at2"/>
<dbReference type="AlphaFoldDB" id="A0A3G8Y972"/>